<reference evidence="2" key="1">
    <citation type="submission" date="2019-10" db="EMBL/GenBank/DDBJ databases">
        <authorList>
            <person name="Zhang R."/>
            <person name="Pan Y."/>
            <person name="Wang J."/>
            <person name="Ma R."/>
            <person name="Yu S."/>
        </authorList>
    </citation>
    <scope>NUCLEOTIDE SEQUENCE</scope>
    <source>
        <strain evidence="2">LA-IB0</strain>
        <tissue evidence="2">Leaf</tissue>
    </source>
</reference>
<evidence type="ECO:0000313" key="2">
    <source>
        <dbReference type="EMBL" id="KAG8379620.1"/>
    </source>
</evidence>
<evidence type="ECO:0000313" key="3">
    <source>
        <dbReference type="Proteomes" id="UP000826271"/>
    </source>
</evidence>
<gene>
    <name evidence="2" type="ORF">BUALT_Bualt07G0107700</name>
</gene>
<protein>
    <recommendedName>
        <fullName evidence="1">Transposase-associated domain-containing protein</fullName>
    </recommendedName>
</protein>
<accession>A0AAV6XKN8</accession>
<proteinExistence type="predicted"/>
<dbReference type="Proteomes" id="UP000826271">
    <property type="component" value="Unassembled WGS sequence"/>
</dbReference>
<dbReference type="AlphaFoldDB" id="A0AAV6XKN8"/>
<sequence>MSKAQDEIIKMLLRHNFVFLEFQIVAVHKHVYDEGRALESSIQESMEEDDDRSCMVPTVESSIELLEMKKIMKYGMTCSICMEEFPGNGGCEGVIMQLGYKKMDKSWMNARKFSPEYVRGVDTFMNFDMEHLGKECEIKCPCANCLNSYIHSQIKYIVGSN</sequence>
<comment type="caution">
    <text evidence="2">The sequence shown here is derived from an EMBL/GenBank/DDBJ whole genome shotgun (WGS) entry which is preliminary data.</text>
</comment>
<organism evidence="2 3">
    <name type="scientific">Buddleja alternifolia</name>
    <dbReference type="NCBI Taxonomy" id="168488"/>
    <lineage>
        <taxon>Eukaryota</taxon>
        <taxon>Viridiplantae</taxon>
        <taxon>Streptophyta</taxon>
        <taxon>Embryophyta</taxon>
        <taxon>Tracheophyta</taxon>
        <taxon>Spermatophyta</taxon>
        <taxon>Magnoliopsida</taxon>
        <taxon>eudicotyledons</taxon>
        <taxon>Gunneridae</taxon>
        <taxon>Pentapetalae</taxon>
        <taxon>asterids</taxon>
        <taxon>lamiids</taxon>
        <taxon>Lamiales</taxon>
        <taxon>Scrophulariaceae</taxon>
        <taxon>Buddlejeae</taxon>
        <taxon>Buddleja</taxon>
    </lineage>
</organism>
<dbReference type="InterPro" id="IPR029480">
    <property type="entry name" value="Transpos_assoc"/>
</dbReference>
<evidence type="ECO:0000259" key="1">
    <source>
        <dbReference type="Pfam" id="PF13963"/>
    </source>
</evidence>
<keyword evidence="3" id="KW-1185">Reference proteome</keyword>
<dbReference type="Pfam" id="PF13963">
    <property type="entry name" value="Transpos_assoc"/>
    <property type="match status" value="1"/>
</dbReference>
<name>A0AAV6XKN8_9LAMI</name>
<feature type="domain" description="Transposase-associated" evidence="1">
    <location>
        <begin position="105"/>
        <end position="153"/>
    </location>
</feature>
<dbReference type="EMBL" id="WHWC01000007">
    <property type="protein sequence ID" value="KAG8379620.1"/>
    <property type="molecule type" value="Genomic_DNA"/>
</dbReference>